<organism evidence="1 2">
    <name type="scientific">Microthyrium microscopicum</name>
    <dbReference type="NCBI Taxonomy" id="703497"/>
    <lineage>
        <taxon>Eukaryota</taxon>
        <taxon>Fungi</taxon>
        <taxon>Dikarya</taxon>
        <taxon>Ascomycota</taxon>
        <taxon>Pezizomycotina</taxon>
        <taxon>Dothideomycetes</taxon>
        <taxon>Dothideomycetes incertae sedis</taxon>
        <taxon>Microthyriales</taxon>
        <taxon>Microthyriaceae</taxon>
        <taxon>Microthyrium</taxon>
    </lineage>
</organism>
<evidence type="ECO:0000313" key="2">
    <source>
        <dbReference type="Proteomes" id="UP000799302"/>
    </source>
</evidence>
<proteinExistence type="predicted"/>
<reference evidence="1" key="1">
    <citation type="journal article" date="2020" name="Stud. Mycol.">
        <title>101 Dothideomycetes genomes: a test case for predicting lifestyles and emergence of pathogens.</title>
        <authorList>
            <person name="Haridas S."/>
            <person name="Albert R."/>
            <person name="Binder M."/>
            <person name="Bloem J."/>
            <person name="Labutti K."/>
            <person name="Salamov A."/>
            <person name="Andreopoulos B."/>
            <person name="Baker S."/>
            <person name="Barry K."/>
            <person name="Bills G."/>
            <person name="Bluhm B."/>
            <person name="Cannon C."/>
            <person name="Castanera R."/>
            <person name="Culley D."/>
            <person name="Daum C."/>
            <person name="Ezra D."/>
            <person name="Gonzalez J."/>
            <person name="Henrissat B."/>
            <person name="Kuo A."/>
            <person name="Liang C."/>
            <person name="Lipzen A."/>
            <person name="Lutzoni F."/>
            <person name="Magnuson J."/>
            <person name="Mondo S."/>
            <person name="Nolan M."/>
            <person name="Ohm R."/>
            <person name="Pangilinan J."/>
            <person name="Park H.-J."/>
            <person name="Ramirez L."/>
            <person name="Alfaro M."/>
            <person name="Sun H."/>
            <person name="Tritt A."/>
            <person name="Yoshinaga Y."/>
            <person name="Zwiers L.-H."/>
            <person name="Turgeon B."/>
            <person name="Goodwin S."/>
            <person name="Spatafora J."/>
            <person name="Crous P."/>
            <person name="Grigoriev I."/>
        </authorList>
    </citation>
    <scope>NUCLEOTIDE SEQUENCE</scope>
    <source>
        <strain evidence="1">CBS 115976</strain>
    </source>
</reference>
<name>A0A6A6TZI7_9PEZI</name>
<dbReference type="EMBL" id="MU004242">
    <property type="protein sequence ID" value="KAF2664587.1"/>
    <property type="molecule type" value="Genomic_DNA"/>
</dbReference>
<gene>
    <name evidence="1" type="ORF">BT63DRAFT_93221</name>
</gene>
<accession>A0A6A6TZI7</accession>
<keyword evidence="2" id="KW-1185">Reference proteome</keyword>
<evidence type="ECO:0000313" key="1">
    <source>
        <dbReference type="EMBL" id="KAF2664587.1"/>
    </source>
</evidence>
<sequence length="56" mass="6317">MFISDIRNLQVVEVVFKRQKCSWMDAISLTSHCCTMCKAPVMYSGTSLLQISGVQM</sequence>
<dbReference type="AlphaFoldDB" id="A0A6A6TZI7"/>
<protein>
    <submittedName>
        <fullName evidence="1">Uncharacterized protein</fullName>
    </submittedName>
</protein>
<dbReference type="Proteomes" id="UP000799302">
    <property type="component" value="Unassembled WGS sequence"/>
</dbReference>